<reference evidence="1" key="3">
    <citation type="submission" date="2025-09" db="UniProtKB">
        <authorList>
            <consortium name="Ensembl"/>
        </authorList>
    </citation>
    <scope>IDENTIFICATION</scope>
</reference>
<reference evidence="2" key="1">
    <citation type="submission" date="2011-08" db="EMBL/GenBank/DDBJ databases">
        <title>The draft genome of Latimeria chalumnae.</title>
        <authorList>
            <person name="Di Palma F."/>
            <person name="Alfoldi J."/>
            <person name="Johnson J."/>
            <person name="Berlin A."/>
            <person name="Gnerre S."/>
            <person name="Jaffe D."/>
            <person name="MacCallum I."/>
            <person name="Young S."/>
            <person name="Walker B.J."/>
            <person name="Lander E."/>
            <person name="Lindblad-Toh K."/>
        </authorList>
    </citation>
    <scope>NUCLEOTIDE SEQUENCE [LARGE SCALE GENOMIC DNA]</scope>
    <source>
        <strain evidence="2">Wild caught</strain>
    </source>
</reference>
<dbReference type="STRING" id="7897.ENSLACP00000017730"/>
<protein>
    <recommendedName>
        <fullName evidence="3">Endonuclease/exonuclease/phosphatase domain-containing protein</fullName>
    </recommendedName>
</protein>
<name>H3B759_LATCH</name>
<dbReference type="HOGENOM" id="CLU_000680_2_1_1"/>
<organism evidence="1 2">
    <name type="scientific">Latimeria chalumnae</name>
    <name type="common">Coelacanth</name>
    <dbReference type="NCBI Taxonomy" id="7897"/>
    <lineage>
        <taxon>Eukaryota</taxon>
        <taxon>Metazoa</taxon>
        <taxon>Chordata</taxon>
        <taxon>Craniata</taxon>
        <taxon>Vertebrata</taxon>
        <taxon>Euteleostomi</taxon>
        <taxon>Coelacanthiformes</taxon>
        <taxon>Coelacanthidae</taxon>
        <taxon>Latimeria</taxon>
    </lineage>
</organism>
<evidence type="ECO:0000313" key="2">
    <source>
        <dbReference type="Proteomes" id="UP000008672"/>
    </source>
</evidence>
<dbReference type="InterPro" id="IPR036691">
    <property type="entry name" value="Endo/exonu/phosph_ase_sf"/>
</dbReference>
<dbReference type="SUPFAM" id="SSF56219">
    <property type="entry name" value="DNase I-like"/>
    <property type="match status" value="1"/>
</dbReference>
<dbReference type="Bgee" id="ENSLACG00000015616">
    <property type="expression patterns" value="Expressed in pharyngeal gill"/>
</dbReference>
<dbReference type="InParanoid" id="H3B759"/>
<proteinExistence type="predicted"/>
<sequence>NNLLIPSVWGWGLMMTYPMEVPGLSLLLPSNNPFHCLSQTTDPAGRFIIVHGRWGSRLVTFVSIYAPNIDDPLAVQDFFLKLAQYPSPWIIGGDFNCSLDTVMDRSSSIPVAQTQMAKVIRTSMVLLVSSSLIHRVKGCNFLPRYISDRSPVQIRVEAPEDVRGPYRWRLDPQLLTRGEFVGEIESAIQEFFHFNHPLVSPPDMIWEAFKVTIRGKIIALSSAYKKTFQQRMVGLEQELRGAETELYKNNSAENRERVASLQHDLNVLSSSKAKRALFRTRSRFYARGDKAGKLLAWQLRREEADRHIPSIKLPDGTTSFIPGAINGAFQNYYSSLY</sequence>
<dbReference type="AlphaFoldDB" id="H3B759"/>
<reference evidence="1" key="2">
    <citation type="submission" date="2025-08" db="UniProtKB">
        <authorList>
            <consortium name="Ensembl"/>
        </authorList>
    </citation>
    <scope>IDENTIFICATION</scope>
</reference>
<dbReference type="Gene3D" id="3.60.10.10">
    <property type="entry name" value="Endonuclease/exonuclease/phosphatase"/>
    <property type="match status" value="1"/>
</dbReference>
<dbReference type="eggNOG" id="ENOG502RZEF">
    <property type="taxonomic scope" value="Eukaryota"/>
</dbReference>
<accession>H3B759</accession>
<dbReference type="Ensembl" id="ENSLACT00000017860.1">
    <property type="protein sequence ID" value="ENSLACP00000017730.1"/>
    <property type="gene ID" value="ENSLACG00000015616.1"/>
</dbReference>
<dbReference type="EMBL" id="AFYH01065162">
    <property type="status" value="NOT_ANNOTATED_CDS"/>
    <property type="molecule type" value="Genomic_DNA"/>
</dbReference>
<dbReference type="GeneTree" id="ENSGT00940000163809"/>
<evidence type="ECO:0000313" key="1">
    <source>
        <dbReference type="Ensembl" id="ENSLACP00000017730.1"/>
    </source>
</evidence>
<evidence type="ECO:0008006" key="3">
    <source>
        <dbReference type="Google" id="ProtNLM"/>
    </source>
</evidence>
<keyword evidence="2" id="KW-1185">Reference proteome</keyword>
<dbReference type="Proteomes" id="UP000008672">
    <property type="component" value="Unassembled WGS sequence"/>
</dbReference>